<keyword evidence="1" id="KW-0812">Transmembrane</keyword>
<evidence type="ECO:0000256" key="1">
    <source>
        <dbReference type="SAM" id="Phobius"/>
    </source>
</evidence>
<organism evidence="2 3">
    <name type="scientific">candidate division WOR-3 bacterium</name>
    <dbReference type="NCBI Taxonomy" id="2052148"/>
    <lineage>
        <taxon>Bacteria</taxon>
        <taxon>Bacteria division WOR-3</taxon>
    </lineage>
</organism>
<sequence length="125" mass="14008">MAIPPRRSRMIKPTRFIVISVVVLIGLIASLYVLKQKASMGEAVVDTLQVNTDGLLLNHKPIEIGKLSGKYPADNKRHNLHVIFDAEVEFGRTWEIEDTLRSLLETKENLTVTGITTEPDFVPVE</sequence>
<evidence type="ECO:0000313" key="3">
    <source>
        <dbReference type="Proteomes" id="UP000630660"/>
    </source>
</evidence>
<name>A0A9D5KCM4_UNCW3</name>
<evidence type="ECO:0000313" key="2">
    <source>
        <dbReference type="EMBL" id="MBD3365181.1"/>
    </source>
</evidence>
<keyword evidence="1" id="KW-0472">Membrane</keyword>
<comment type="caution">
    <text evidence="2">The sequence shown here is derived from an EMBL/GenBank/DDBJ whole genome shotgun (WGS) entry which is preliminary data.</text>
</comment>
<dbReference type="EMBL" id="WJKJ01000273">
    <property type="protein sequence ID" value="MBD3365181.1"/>
    <property type="molecule type" value="Genomic_DNA"/>
</dbReference>
<keyword evidence="1" id="KW-1133">Transmembrane helix</keyword>
<proteinExistence type="predicted"/>
<dbReference type="AlphaFoldDB" id="A0A9D5KCM4"/>
<reference evidence="2" key="1">
    <citation type="submission" date="2019-11" db="EMBL/GenBank/DDBJ databases">
        <title>Microbial mats filling the niche in hypersaline microbial mats.</title>
        <authorList>
            <person name="Wong H.L."/>
            <person name="Macleod F.I."/>
            <person name="White R.A. III"/>
            <person name="Burns B.P."/>
        </authorList>
    </citation>
    <scope>NUCLEOTIDE SEQUENCE</scope>
    <source>
        <strain evidence="2">Bin_327</strain>
    </source>
</reference>
<gene>
    <name evidence="2" type="ORF">GF359_08195</name>
</gene>
<feature type="transmembrane region" description="Helical" evidence="1">
    <location>
        <begin position="16"/>
        <end position="34"/>
    </location>
</feature>
<protein>
    <submittedName>
        <fullName evidence="2">Uncharacterized protein</fullName>
    </submittedName>
</protein>
<accession>A0A9D5KCM4</accession>
<dbReference type="Proteomes" id="UP000630660">
    <property type="component" value="Unassembled WGS sequence"/>
</dbReference>